<name>A0A832DK17_9BACT</name>
<feature type="domain" description="Secretion system C-terminal sorting" evidence="1">
    <location>
        <begin position="985"/>
        <end position="1060"/>
    </location>
</feature>
<dbReference type="Pfam" id="PF06739">
    <property type="entry name" value="SBBP"/>
    <property type="match status" value="2"/>
</dbReference>
<dbReference type="Gene3D" id="3.40.50.1820">
    <property type="entry name" value="alpha/beta hydrolase"/>
    <property type="match status" value="1"/>
</dbReference>
<dbReference type="Pfam" id="PF18962">
    <property type="entry name" value="Por_Secre_tail"/>
    <property type="match status" value="1"/>
</dbReference>
<dbReference type="EMBL" id="DSVI01000008">
    <property type="protein sequence ID" value="HGT47750.1"/>
    <property type="molecule type" value="Genomic_DNA"/>
</dbReference>
<dbReference type="InterPro" id="IPR029058">
    <property type="entry name" value="AB_hydrolase_fold"/>
</dbReference>
<dbReference type="PANTHER" id="PTHR35580:SF1">
    <property type="entry name" value="PHYTASE-LIKE DOMAIN-CONTAINING PROTEIN"/>
    <property type="match status" value="1"/>
</dbReference>
<dbReference type="Gene3D" id="2.120.10.30">
    <property type="entry name" value="TolB, C-terminal domain"/>
    <property type="match status" value="2"/>
</dbReference>
<dbReference type="AlphaFoldDB" id="A0A832DK17"/>
<evidence type="ECO:0000259" key="1">
    <source>
        <dbReference type="Pfam" id="PF18962"/>
    </source>
</evidence>
<dbReference type="SUPFAM" id="SSF101898">
    <property type="entry name" value="NHL repeat"/>
    <property type="match status" value="1"/>
</dbReference>
<dbReference type="Pfam" id="PF02450">
    <property type="entry name" value="LCAT"/>
    <property type="match status" value="1"/>
</dbReference>
<reference evidence="2" key="1">
    <citation type="journal article" date="2020" name="mSystems">
        <title>Genome- and Community-Level Interaction Insights into Carbon Utilization and Element Cycling Functions of Hydrothermarchaeota in Hydrothermal Sediment.</title>
        <authorList>
            <person name="Zhou Z."/>
            <person name="Liu Y."/>
            <person name="Xu W."/>
            <person name="Pan J."/>
            <person name="Luo Z.H."/>
            <person name="Li M."/>
        </authorList>
    </citation>
    <scope>NUCLEOTIDE SEQUENCE [LARGE SCALE GENOMIC DNA]</scope>
    <source>
        <strain evidence="2">SpSt-500</strain>
    </source>
</reference>
<protein>
    <submittedName>
        <fullName evidence="2">T9SS type A sorting domain-containing protein</fullName>
    </submittedName>
</protein>
<accession>A0A832DK17</accession>
<gene>
    <name evidence="2" type="ORF">ENS56_06925</name>
</gene>
<comment type="caution">
    <text evidence="2">The sequence shown here is derived from an EMBL/GenBank/DDBJ whole genome shotgun (WGS) entry which is preliminary data.</text>
</comment>
<dbReference type="SUPFAM" id="SSF53474">
    <property type="entry name" value="alpha/beta-Hydrolases"/>
    <property type="match status" value="1"/>
</dbReference>
<organism evidence="2">
    <name type="scientific">Ignavibacterium album</name>
    <dbReference type="NCBI Taxonomy" id="591197"/>
    <lineage>
        <taxon>Bacteria</taxon>
        <taxon>Pseudomonadati</taxon>
        <taxon>Ignavibacteriota</taxon>
        <taxon>Ignavibacteria</taxon>
        <taxon>Ignavibacteriales</taxon>
        <taxon>Ignavibacteriaceae</taxon>
        <taxon>Ignavibacterium</taxon>
    </lineage>
</organism>
<dbReference type="GO" id="GO:0006629">
    <property type="term" value="P:lipid metabolic process"/>
    <property type="evidence" value="ECO:0007669"/>
    <property type="project" value="InterPro"/>
</dbReference>
<dbReference type="InterPro" id="IPR026444">
    <property type="entry name" value="Secre_tail"/>
</dbReference>
<dbReference type="InterPro" id="IPR052918">
    <property type="entry name" value="Motility_Chemotaxis_Reg"/>
</dbReference>
<evidence type="ECO:0000313" key="2">
    <source>
        <dbReference type="EMBL" id="HGT47750.1"/>
    </source>
</evidence>
<sequence>MKKIIIYLILLFSYQSTYSQIEPEWISVFTGPEGTLGLAVAVDLGGNVYVAGNLNTNTNMDFITIKYNNQGVTQWVRTYNGTGNFDDEIKSIKVDNSGNVYVMGSSWGNGTEKDYLIIKYDSSGTQKWLRRYNGSANKMDEPSAMTIDNQGNIIVTGSSTYLHQGFPKTRYTTIKYNSNGNELWVNHYIGPSEEYAEAHAIAVDNNGDVFITGTDYSLTEQDYVTIKYSGDGNTIWTKRYNGNGTGNSYDVPIGVAVDSEGSAYVTGLSNLNVNVTELATIKYSSDGNQLWLQRWSLPGRTAVFNTGISLSNHDNIYIAGCLIDEPVPNNDNDFVTLKYNSEGILQWYQVYNGTNNSIDFPHAICSDKNGNVFVAGRSNDNQLGPVFTVLKYDSLGIQKGVHNYLAHGYNNSEAFALTADEIGNIYATGYMYSSTSSADITTIKYPGKRYPVFIVPGIAGTYSSSTSADLPWILTRGVPPAELQIDPLGKVYNDIIETFVNVGYKKDTTLFVVNYDWRLTPGPIDNSIDGKIDGLSGVSITDNQFNYGVDYLGWYIKKACEIWREKYDEDLDSIDIIAHSTGGLVSRTYLQSDAYGDLYDLANNYKLPRIRNLIMIGVPNRGASKAWNALNDNWIADFVYRFVLSKILNRAYQKVLQDNAIQGPDTVITQISIQDPSGNPSKTKFISLYVPTIRGLLATYNFIDLGSGYVNVNNDPDKRNTFLLDLNDGLDLNSSADANKFLDSARVFVIHGTGEKTKDLVQQRSDFGLLALQSFTDWTPSNASSGTIWYKDLEAEQNGDKTVPTISSAGQFQNDNRATLIPFNTGDHTALVSKIEVQSNILDILNVAYESNDISTGSSVSFSNVWNVISDPVDLILLDGNGNRLGYTTSTGALTEIPNSIWFGNTDGMGYIFGTVTEPVNLQLTGLGEDYYVMVSVEDSGRYGGVVLEGFLAQGEVINYQIKLDPLSIEQLTLIANDFTLAQNYPNPFNPATKIQYSIPQRSDVTLKVYDVLGNEIAILVNEEKDRGVYSVTFDASQLASGIYLYRIQAGSFVETKKMILLR</sequence>
<dbReference type="InterPro" id="IPR003386">
    <property type="entry name" value="LACT/PDAT_acylTrfase"/>
</dbReference>
<dbReference type="InterPro" id="IPR010620">
    <property type="entry name" value="SBBP_repeat"/>
</dbReference>
<dbReference type="InterPro" id="IPR011042">
    <property type="entry name" value="6-blade_b-propeller_TolB-like"/>
</dbReference>
<dbReference type="NCBIfam" id="TIGR04183">
    <property type="entry name" value="Por_Secre_tail"/>
    <property type="match status" value="1"/>
</dbReference>
<dbReference type="PANTHER" id="PTHR35580">
    <property type="entry name" value="CELL SURFACE GLYCOPROTEIN (S-LAYER PROTEIN)-LIKE PROTEIN"/>
    <property type="match status" value="1"/>
</dbReference>
<proteinExistence type="predicted"/>
<dbReference type="GO" id="GO:0008374">
    <property type="term" value="F:O-acyltransferase activity"/>
    <property type="evidence" value="ECO:0007669"/>
    <property type="project" value="InterPro"/>
</dbReference>
<dbReference type="Gene3D" id="2.60.40.4070">
    <property type="match status" value="1"/>
</dbReference>